<comment type="caution">
    <text evidence="2">The sequence shown here is derived from an EMBL/GenBank/DDBJ whole genome shotgun (WGS) entry which is preliminary data.</text>
</comment>
<evidence type="ECO:0000259" key="1">
    <source>
        <dbReference type="Pfam" id="PF18765"/>
    </source>
</evidence>
<reference evidence="2 3" key="1">
    <citation type="journal article" date="2016" name="Nat. Commun.">
        <title>Thousands of microbial genomes shed light on interconnected biogeochemical processes in an aquifer system.</title>
        <authorList>
            <person name="Anantharaman K."/>
            <person name="Brown C.T."/>
            <person name="Hug L.A."/>
            <person name="Sharon I."/>
            <person name="Castelle C.J."/>
            <person name="Probst A.J."/>
            <person name="Thomas B.C."/>
            <person name="Singh A."/>
            <person name="Wilkins M.J."/>
            <person name="Karaoz U."/>
            <person name="Brodie E.L."/>
            <person name="Williams K.H."/>
            <person name="Hubbard S.S."/>
            <person name="Banfield J.F."/>
        </authorList>
    </citation>
    <scope>NUCLEOTIDE SEQUENCE [LARGE SCALE GENOMIC DNA]</scope>
</reference>
<dbReference type="Pfam" id="PF18765">
    <property type="entry name" value="Polbeta"/>
    <property type="match status" value="1"/>
</dbReference>
<dbReference type="SUPFAM" id="SSF81301">
    <property type="entry name" value="Nucleotidyltransferase"/>
    <property type="match status" value="1"/>
</dbReference>
<dbReference type="InterPro" id="IPR052548">
    <property type="entry name" value="Type_VII_TA_antitoxin"/>
</dbReference>
<dbReference type="AlphaFoldDB" id="A0A1F4TJH5"/>
<dbReference type="PANTHER" id="PTHR33933">
    <property type="entry name" value="NUCLEOTIDYLTRANSFERASE"/>
    <property type="match status" value="1"/>
</dbReference>
<dbReference type="CDD" id="cd05403">
    <property type="entry name" value="NT_KNTase_like"/>
    <property type="match status" value="1"/>
</dbReference>
<dbReference type="InterPro" id="IPR041633">
    <property type="entry name" value="Polbeta"/>
</dbReference>
<proteinExistence type="predicted"/>
<dbReference type="PANTHER" id="PTHR33933:SF1">
    <property type="entry name" value="PROTEIN ADENYLYLTRANSFERASE MNTA-RELATED"/>
    <property type="match status" value="1"/>
</dbReference>
<organism evidence="2 3">
    <name type="scientific">candidate division WOR-1 bacterium RIFOXYC2_FULL_41_25</name>
    <dbReference type="NCBI Taxonomy" id="1802586"/>
    <lineage>
        <taxon>Bacteria</taxon>
        <taxon>Bacillati</taxon>
        <taxon>Saganbacteria</taxon>
    </lineage>
</organism>
<dbReference type="Gene3D" id="3.30.460.10">
    <property type="entry name" value="Beta Polymerase, domain 2"/>
    <property type="match status" value="1"/>
</dbReference>
<sequence length="104" mass="12236">MEEEIKDIAGKIAKKFNPKRLVLFGSRALGQTNKDSDIDLCVINDNVRDKSQEFIKIRKLLGNFIQPIDILFFSEAEFKKRKDIWGTIQYEIDKKGKILYERRD</sequence>
<name>A0A1F4TJH5_UNCSA</name>
<dbReference type="EMBL" id="MEUI01000044">
    <property type="protein sequence ID" value="OGC32844.1"/>
    <property type="molecule type" value="Genomic_DNA"/>
</dbReference>
<evidence type="ECO:0000313" key="3">
    <source>
        <dbReference type="Proteomes" id="UP000177309"/>
    </source>
</evidence>
<dbReference type="InterPro" id="IPR043519">
    <property type="entry name" value="NT_sf"/>
</dbReference>
<evidence type="ECO:0000313" key="2">
    <source>
        <dbReference type="EMBL" id="OGC32844.1"/>
    </source>
</evidence>
<dbReference type="Proteomes" id="UP000177309">
    <property type="component" value="Unassembled WGS sequence"/>
</dbReference>
<gene>
    <name evidence="2" type="ORF">A2462_06545</name>
</gene>
<accession>A0A1F4TJH5</accession>
<protein>
    <recommendedName>
        <fullName evidence="1">Polymerase beta nucleotidyltransferase domain-containing protein</fullName>
    </recommendedName>
</protein>
<feature type="domain" description="Polymerase beta nucleotidyltransferase" evidence="1">
    <location>
        <begin position="8"/>
        <end position="103"/>
    </location>
</feature>